<evidence type="ECO:0000256" key="1">
    <source>
        <dbReference type="SAM" id="MobiDB-lite"/>
    </source>
</evidence>
<reference evidence="2 3" key="1">
    <citation type="submission" date="2015-12" db="EMBL/GenBank/DDBJ databases">
        <title>Diversity of Burkholderia near neighbor genomes.</title>
        <authorList>
            <person name="Sahl J."/>
            <person name="Wagner D."/>
            <person name="Keim P."/>
        </authorList>
    </citation>
    <scope>NUCLEOTIDE SEQUENCE [LARGE SCALE GENOMIC DNA]</scope>
    <source>
        <strain evidence="2 3">MSMB0783</strain>
    </source>
</reference>
<sequence length="59" mass="6504">MSNAGRHLGAVALNAKTTAPRCDRATAPHRARADIGQAARRRRERLPQYGPRRRAPTCV</sequence>
<evidence type="ECO:0000313" key="3">
    <source>
        <dbReference type="Proteomes" id="UP000243680"/>
    </source>
</evidence>
<dbReference type="AlphaFoldDB" id="A0A1B4LJ41"/>
<protein>
    <submittedName>
        <fullName evidence="2">Uncharacterized protein</fullName>
    </submittedName>
</protein>
<evidence type="ECO:0000313" key="2">
    <source>
        <dbReference type="EMBL" id="AOJ77192.1"/>
    </source>
</evidence>
<organism evidence="2 3">
    <name type="scientific">Burkholderia ubonensis</name>
    <dbReference type="NCBI Taxonomy" id="101571"/>
    <lineage>
        <taxon>Bacteria</taxon>
        <taxon>Pseudomonadati</taxon>
        <taxon>Pseudomonadota</taxon>
        <taxon>Betaproteobacteria</taxon>
        <taxon>Burkholderiales</taxon>
        <taxon>Burkholderiaceae</taxon>
        <taxon>Burkholderia</taxon>
        <taxon>Burkholderia cepacia complex</taxon>
    </lineage>
</organism>
<name>A0A1B4LJ41_9BURK</name>
<dbReference type="Proteomes" id="UP000243680">
    <property type="component" value="Chromosome 3"/>
</dbReference>
<dbReference type="EMBL" id="CP013421">
    <property type="protein sequence ID" value="AOJ77192.1"/>
    <property type="molecule type" value="Genomic_DNA"/>
</dbReference>
<gene>
    <name evidence="2" type="ORF">WJ35_19505</name>
</gene>
<accession>A0A1B4LJ41</accession>
<proteinExistence type="predicted"/>
<feature type="region of interest" description="Disordered" evidence="1">
    <location>
        <begin position="19"/>
        <end position="59"/>
    </location>
</feature>